<reference evidence="6 7" key="1">
    <citation type="submission" date="2014-03" db="EMBL/GenBank/DDBJ databases">
        <title>Genomics of Bifidobacteria.</title>
        <authorList>
            <person name="Ventura M."/>
            <person name="Milani C."/>
            <person name="Lugli G.A."/>
        </authorList>
    </citation>
    <scope>NUCLEOTIDE SEQUENCE [LARGE SCALE GENOMIC DNA]</scope>
    <source>
        <strain evidence="6 7">DSM 22766</strain>
    </source>
</reference>
<evidence type="ECO:0000256" key="1">
    <source>
        <dbReference type="ARBA" id="ARBA00001210"/>
    </source>
</evidence>
<dbReference type="Pfam" id="PF01874">
    <property type="entry name" value="CitG"/>
    <property type="match status" value="1"/>
</dbReference>
<evidence type="ECO:0000313" key="7">
    <source>
        <dbReference type="Proteomes" id="UP000029015"/>
    </source>
</evidence>
<dbReference type="HAMAP" id="MF_00397">
    <property type="entry name" value="CitG"/>
    <property type="match status" value="1"/>
</dbReference>
<gene>
    <name evidence="5" type="primary">citG</name>
    <name evidence="6" type="ORF">BACT_0217</name>
</gene>
<comment type="catalytic activity">
    <reaction evidence="1 5">
        <text>3'-dephospho-CoA + ATP = 2'-(5''-triphospho-alpha-D-ribosyl)-3'-dephospho-CoA + adenine</text>
        <dbReference type="Rhea" id="RHEA:15117"/>
        <dbReference type="ChEBI" id="CHEBI:16708"/>
        <dbReference type="ChEBI" id="CHEBI:30616"/>
        <dbReference type="ChEBI" id="CHEBI:57328"/>
        <dbReference type="ChEBI" id="CHEBI:61378"/>
        <dbReference type="EC" id="2.4.2.52"/>
    </reaction>
</comment>
<comment type="similarity">
    <text evidence="5">Belongs to the CitG/MdcB family.</text>
</comment>
<comment type="caution">
    <text evidence="6">The sequence shown here is derived from an EMBL/GenBank/DDBJ whole genome shotgun (WGS) entry which is preliminary data.</text>
</comment>
<evidence type="ECO:0000256" key="2">
    <source>
        <dbReference type="ARBA" id="ARBA00022679"/>
    </source>
</evidence>
<dbReference type="STRING" id="1437605.AB656_06915"/>
<dbReference type="AlphaFoldDB" id="A0A086YYN5"/>
<keyword evidence="7" id="KW-1185">Reference proteome</keyword>
<dbReference type="eggNOG" id="COG1767">
    <property type="taxonomic scope" value="Bacteria"/>
</dbReference>
<dbReference type="InterPro" id="IPR002736">
    <property type="entry name" value="CitG"/>
</dbReference>
<keyword evidence="4 5" id="KW-0067">ATP-binding</keyword>
<dbReference type="EC" id="2.4.2.52" evidence="5"/>
<proteinExistence type="inferred from homology"/>
<dbReference type="PANTHER" id="PTHR30201">
    <property type="entry name" value="TRIPHOSPHORIBOSYL-DEPHOSPHO-COA SYNTHASE"/>
    <property type="match status" value="1"/>
</dbReference>
<protein>
    <recommendedName>
        <fullName evidence="5">Probable 2-(5''-triphosphoribosyl)-3'-dephosphocoenzyme-A synthase</fullName>
        <shortName evidence="5">2-(5''-triphosphoribosyl)-3'-dephospho-CoA synthase</shortName>
        <ecNumber evidence="5">2.4.2.52</ecNumber>
    </recommendedName>
</protein>
<dbReference type="PATRIC" id="fig|1437605.7.peg.1418"/>
<sequence>MLAPKPGLVDPISNGAHSDMDVDTFLASVGALAPFFPEYLELGRRSTGEQDLYHQLRRTGRQAEASMLSVTGGVNTHKGANFSLGFLLGALGRLLASASLSQLAAADFAPLFPLVSRLAAASMEELTGLDQQDGLSHGQEVYLRDGAAGVRGEACAGYPMLRLVVLPYLRSSPEYADTRYLRLMTLLMSGLEDANLLHRGGRPGLVFVQTNARALQTLPATCLAQALRDFDRELIERHLSPGGSADYLSLAYFFDGLIELADC</sequence>
<dbReference type="InterPro" id="IPR017551">
    <property type="entry name" value="TriPribosyl-deP-CoA_syn_CitG"/>
</dbReference>
<accession>A0A086YYN5</accession>
<dbReference type="GO" id="GO:0046917">
    <property type="term" value="F:triphosphoribosyl-dephospho-CoA synthase activity"/>
    <property type="evidence" value="ECO:0007669"/>
    <property type="project" value="UniProtKB-UniRule"/>
</dbReference>
<organism evidence="6 7">
    <name type="scientific">Bifidobacterium actinocoloniiforme DSM 22766</name>
    <dbReference type="NCBI Taxonomy" id="1437605"/>
    <lineage>
        <taxon>Bacteria</taxon>
        <taxon>Bacillati</taxon>
        <taxon>Actinomycetota</taxon>
        <taxon>Actinomycetes</taxon>
        <taxon>Bifidobacteriales</taxon>
        <taxon>Bifidobacteriaceae</taxon>
        <taxon>Bifidobacterium</taxon>
    </lineage>
</organism>
<dbReference type="PANTHER" id="PTHR30201:SF2">
    <property type="entry name" value="2-(5''-TRIPHOSPHORIBOSYL)-3'-DEPHOSPHOCOENZYME-A SYNTHASE"/>
    <property type="match status" value="1"/>
</dbReference>
<dbReference type="Gene3D" id="1.10.4200.10">
    <property type="entry name" value="Triphosphoribosyl-dephospho-CoA protein"/>
    <property type="match status" value="1"/>
</dbReference>
<dbReference type="GO" id="GO:0051191">
    <property type="term" value="P:prosthetic group biosynthetic process"/>
    <property type="evidence" value="ECO:0007669"/>
    <property type="project" value="TreeGrafter"/>
</dbReference>
<keyword evidence="2 5" id="KW-0808">Transferase</keyword>
<dbReference type="GO" id="GO:0016757">
    <property type="term" value="F:glycosyltransferase activity"/>
    <property type="evidence" value="ECO:0007669"/>
    <property type="project" value="UniProtKB-KW"/>
</dbReference>
<dbReference type="Proteomes" id="UP000029015">
    <property type="component" value="Unassembled WGS sequence"/>
</dbReference>
<dbReference type="EMBL" id="JGYK01000002">
    <property type="protein sequence ID" value="KFI39385.1"/>
    <property type="molecule type" value="Genomic_DNA"/>
</dbReference>
<dbReference type="GO" id="GO:0005524">
    <property type="term" value="F:ATP binding"/>
    <property type="evidence" value="ECO:0007669"/>
    <property type="project" value="UniProtKB-KW"/>
</dbReference>
<dbReference type="OrthoDB" id="114886at2"/>
<evidence type="ECO:0000256" key="4">
    <source>
        <dbReference type="ARBA" id="ARBA00022840"/>
    </source>
</evidence>
<name>A0A086YYN5_9BIFI</name>
<keyword evidence="3 5" id="KW-0547">Nucleotide-binding</keyword>
<dbReference type="KEGG" id="bact:AB656_06915"/>
<keyword evidence="6" id="KW-0328">Glycosyltransferase</keyword>
<evidence type="ECO:0000256" key="5">
    <source>
        <dbReference type="HAMAP-Rule" id="MF_00397"/>
    </source>
</evidence>
<evidence type="ECO:0000313" key="6">
    <source>
        <dbReference type="EMBL" id="KFI39385.1"/>
    </source>
</evidence>
<evidence type="ECO:0000256" key="3">
    <source>
        <dbReference type="ARBA" id="ARBA00022741"/>
    </source>
</evidence>